<dbReference type="SUPFAM" id="SSF81321">
    <property type="entry name" value="Family A G protein-coupled receptor-like"/>
    <property type="match status" value="1"/>
</dbReference>
<dbReference type="EMBL" id="RQTK01000445">
    <property type="protein sequence ID" value="RUS79529.1"/>
    <property type="molecule type" value="Genomic_DNA"/>
</dbReference>
<feature type="transmembrane region" description="Helical" evidence="5">
    <location>
        <begin position="106"/>
        <end position="124"/>
    </location>
</feature>
<dbReference type="GO" id="GO:0004930">
    <property type="term" value="F:G protein-coupled receptor activity"/>
    <property type="evidence" value="ECO:0007669"/>
    <property type="project" value="InterPro"/>
</dbReference>
<organism evidence="6 7">
    <name type="scientific">Elysia chlorotica</name>
    <name type="common">Eastern emerald elysia</name>
    <name type="synonym">Sea slug</name>
    <dbReference type="NCBI Taxonomy" id="188477"/>
    <lineage>
        <taxon>Eukaryota</taxon>
        <taxon>Metazoa</taxon>
        <taxon>Spiralia</taxon>
        <taxon>Lophotrochozoa</taxon>
        <taxon>Mollusca</taxon>
        <taxon>Gastropoda</taxon>
        <taxon>Heterobranchia</taxon>
        <taxon>Euthyneura</taxon>
        <taxon>Panpulmonata</taxon>
        <taxon>Sacoglossa</taxon>
        <taxon>Placobranchoidea</taxon>
        <taxon>Plakobranchidae</taxon>
        <taxon>Elysia</taxon>
    </lineage>
</organism>
<dbReference type="AlphaFoldDB" id="A0A3S0ZK36"/>
<keyword evidence="3 5" id="KW-1133">Transmembrane helix</keyword>
<keyword evidence="2 5" id="KW-0812">Transmembrane</keyword>
<sequence>MYPVPLIAQTCTTYIVVIITLERYVVITLPFRAHAICTFKWAVGTVGLCVVFAVLYHIPDYLAFAHFKVWNPISELYVHGIRRTEFGHGHFYKNIFSNWMNFTVNFLVPFALLLIFNSLTLFSFS</sequence>
<evidence type="ECO:0000256" key="2">
    <source>
        <dbReference type="ARBA" id="ARBA00022692"/>
    </source>
</evidence>
<dbReference type="PROSITE" id="PS00237">
    <property type="entry name" value="G_PROTEIN_RECEP_F1_1"/>
    <property type="match status" value="1"/>
</dbReference>
<dbReference type="Proteomes" id="UP000271974">
    <property type="component" value="Unassembled WGS sequence"/>
</dbReference>
<dbReference type="InterPro" id="IPR052954">
    <property type="entry name" value="GPCR-Ligand_Int"/>
</dbReference>
<keyword evidence="7" id="KW-1185">Reference proteome</keyword>
<comment type="subcellular location">
    <subcellularLocation>
        <location evidence="1">Membrane</location>
    </subcellularLocation>
</comment>
<dbReference type="PANTHER" id="PTHR46641:SF2">
    <property type="entry name" value="FMRFAMIDE RECEPTOR"/>
    <property type="match status" value="1"/>
</dbReference>
<evidence type="ECO:0000313" key="6">
    <source>
        <dbReference type="EMBL" id="RUS79529.1"/>
    </source>
</evidence>
<keyword evidence="4 5" id="KW-0472">Membrane</keyword>
<dbReference type="PANTHER" id="PTHR46641">
    <property type="entry name" value="FMRFAMIDE RECEPTOR-RELATED"/>
    <property type="match status" value="1"/>
</dbReference>
<comment type="caution">
    <text evidence="6">The sequence shown here is derived from an EMBL/GenBank/DDBJ whole genome shotgun (WGS) entry which is preliminary data.</text>
</comment>
<evidence type="ECO:0000256" key="1">
    <source>
        <dbReference type="ARBA" id="ARBA00004370"/>
    </source>
</evidence>
<gene>
    <name evidence="6" type="ORF">EGW08_012697</name>
</gene>
<name>A0A3S0ZK36_ELYCH</name>
<reference evidence="6 7" key="1">
    <citation type="submission" date="2019-01" db="EMBL/GenBank/DDBJ databases">
        <title>A draft genome assembly of the solar-powered sea slug Elysia chlorotica.</title>
        <authorList>
            <person name="Cai H."/>
            <person name="Li Q."/>
            <person name="Fang X."/>
            <person name="Li J."/>
            <person name="Curtis N.E."/>
            <person name="Altenburger A."/>
            <person name="Shibata T."/>
            <person name="Feng M."/>
            <person name="Maeda T."/>
            <person name="Schwartz J.A."/>
            <person name="Shigenobu S."/>
            <person name="Lundholm N."/>
            <person name="Nishiyama T."/>
            <person name="Yang H."/>
            <person name="Hasebe M."/>
            <person name="Li S."/>
            <person name="Pierce S.K."/>
            <person name="Wang J."/>
        </authorList>
    </citation>
    <scope>NUCLEOTIDE SEQUENCE [LARGE SCALE GENOMIC DNA]</scope>
    <source>
        <strain evidence="6">EC2010</strain>
        <tissue evidence="6">Whole organism of an adult</tissue>
    </source>
</reference>
<dbReference type="STRING" id="188477.A0A3S0ZK36"/>
<feature type="transmembrane region" description="Helical" evidence="5">
    <location>
        <begin position="38"/>
        <end position="58"/>
    </location>
</feature>
<evidence type="ECO:0000313" key="7">
    <source>
        <dbReference type="Proteomes" id="UP000271974"/>
    </source>
</evidence>
<feature type="non-terminal residue" evidence="6">
    <location>
        <position position="125"/>
    </location>
</feature>
<evidence type="ECO:0000256" key="5">
    <source>
        <dbReference type="SAM" id="Phobius"/>
    </source>
</evidence>
<evidence type="ECO:0000256" key="4">
    <source>
        <dbReference type="ARBA" id="ARBA00023136"/>
    </source>
</evidence>
<feature type="transmembrane region" description="Helical" evidence="5">
    <location>
        <begin position="6"/>
        <end position="26"/>
    </location>
</feature>
<dbReference type="OrthoDB" id="10011262at2759"/>
<dbReference type="GO" id="GO:0016020">
    <property type="term" value="C:membrane"/>
    <property type="evidence" value="ECO:0007669"/>
    <property type="project" value="UniProtKB-SubCell"/>
</dbReference>
<accession>A0A3S0ZK36</accession>
<dbReference type="Gene3D" id="1.20.1070.10">
    <property type="entry name" value="Rhodopsin 7-helix transmembrane proteins"/>
    <property type="match status" value="1"/>
</dbReference>
<proteinExistence type="predicted"/>
<evidence type="ECO:0000256" key="3">
    <source>
        <dbReference type="ARBA" id="ARBA00022989"/>
    </source>
</evidence>
<dbReference type="InterPro" id="IPR000276">
    <property type="entry name" value="GPCR_Rhodpsn"/>
</dbReference>
<protein>
    <submittedName>
        <fullName evidence="6">Uncharacterized protein</fullName>
    </submittedName>
</protein>